<dbReference type="SMART" id="SM00347">
    <property type="entry name" value="HTH_MARR"/>
    <property type="match status" value="1"/>
</dbReference>
<organism evidence="2">
    <name type="scientific">Nocardia globerula</name>
    <dbReference type="NCBI Taxonomy" id="1818"/>
    <lineage>
        <taxon>Bacteria</taxon>
        <taxon>Bacillati</taxon>
        <taxon>Actinomycetota</taxon>
        <taxon>Actinomycetes</taxon>
        <taxon>Mycobacteriales</taxon>
        <taxon>Nocardiaceae</taxon>
        <taxon>Nocardia</taxon>
    </lineage>
</organism>
<dbReference type="Pfam" id="PF01047">
    <property type="entry name" value="MarR"/>
    <property type="match status" value="1"/>
</dbReference>
<dbReference type="GO" id="GO:0006950">
    <property type="term" value="P:response to stress"/>
    <property type="evidence" value="ECO:0007669"/>
    <property type="project" value="TreeGrafter"/>
</dbReference>
<dbReference type="PANTHER" id="PTHR33164:SF101">
    <property type="entry name" value="TRANSCRIPTIONAL REPRESSOR MPRA"/>
    <property type="match status" value="1"/>
</dbReference>
<dbReference type="InterPro" id="IPR000835">
    <property type="entry name" value="HTH_MarR-typ"/>
</dbReference>
<dbReference type="InterPro" id="IPR039422">
    <property type="entry name" value="MarR/SlyA-like"/>
</dbReference>
<accession>A0A652YIJ1</accession>
<keyword evidence="2" id="KW-0238">DNA-binding</keyword>
<dbReference type="InterPro" id="IPR036390">
    <property type="entry name" value="WH_DNA-bd_sf"/>
</dbReference>
<dbReference type="PROSITE" id="PS50995">
    <property type="entry name" value="HTH_MARR_2"/>
    <property type="match status" value="1"/>
</dbReference>
<proteinExistence type="predicted"/>
<sequence length="174" mass="19291">MIERMPPLSPLPIDPIEEAHRQWTEHGWSDVADGMAAVTSVMRAQQIMMARVEEVLKPLGLTFARYELLTLLTFTRSGALPMTKASARLQVHPTSVTNAVDRLEKAQLVRRVPHPSDRRTTLIEISDSGRALALEATELLNAKVFANPGLEPDKLTQLVTILTELRKTAGDFEG</sequence>
<protein>
    <submittedName>
        <fullName evidence="2">DNA-binding MarR family transcriptional regulator</fullName>
    </submittedName>
</protein>
<evidence type="ECO:0000313" key="2">
    <source>
        <dbReference type="EMBL" id="TYQ01037.1"/>
    </source>
</evidence>
<dbReference type="SUPFAM" id="SSF46785">
    <property type="entry name" value="Winged helix' DNA-binding domain"/>
    <property type="match status" value="1"/>
</dbReference>
<dbReference type="InterPro" id="IPR036388">
    <property type="entry name" value="WH-like_DNA-bd_sf"/>
</dbReference>
<gene>
    <name evidence="2" type="ORF">FNL38_10950</name>
</gene>
<comment type="caution">
    <text evidence="2">The sequence shown here is derived from an EMBL/GenBank/DDBJ whole genome shotgun (WGS) entry which is preliminary data.</text>
</comment>
<name>A0A652YIJ1_NOCGL</name>
<dbReference type="Gene3D" id="1.10.10.10">
    <property type="entry name" value="Winged helix-like DNA-binding domain superfamily/Winged helix DNA-binding domain"/>
    <property type="match status" value="1"/>
</dbReference>
<dbReference type="AlphaFoldDB" id="A0A652YIJ1"/>
<feature type="domain" description="HTH marR-type" evidence="1">
    <location>
        <begin position="31"/>
        <end position="167"/>
    </location>
</feature>
<dbReference type="GO" id="GO:0003677">
    <property type="term" value="F:DNA binding"/>
    <property type="evidence" value="ECO:0007669"/>
    <property type="project" value="UniProtKB-KW"/>
</dbReference>
<dbReference type="EMBL" id="VNIQ01000009">
    <property type="protein sequence ID" value="TYQ01037.1"/>
    <property type="molecule type" value="Genomic_DNA"/>
</dbReference>
<reference evidence="2" key="1">
    <citation type="submission" date="2019-07" db="EMBL/GenBank/DDBJ databases">
        <title>Genomic Encyclopedia of Type Strains, Phase IV (KMG-IV): sequencing the most valuable type-strain genomes for metagenomic binning, comparative biology and taxonomic classification.</title>
        <authorList>
            <person name="Goeker M."/>
        </authorList>
    </citation>
    <scope>NUCLEOTIDE SEQUENCE</scope>
    <source>
        <strain evidence="2">DSM 44596</strain>
    </source>
</reference>
<dbReference type="PANTHER" id="PTHR33164">
    <property type="entry name" value="TRANSCRIPTIONAL REGULATOR, MARR FAMILY"/>
    <property type="match status" value="1"/>
</dbReference>
<dbReference type="GO" id="GO:0003700">
    <property type="term" value="F:DNA-binding transcription factor activity"/>
    <property type="evidence" value="ECO:0007669"/>
    <property type="project" value="InterPro"/>
</dbReference>
<evidence type="ECO:0000259" key="1">
    <source>
        <dbReference type="PROSITE" id="PS50995"/>
    </source>
</evidence>